<dbReference type="InParanoid" id="A0A2P5B0E5"/>
<sequence length="142" mass="16548">MDCWKNCLRVVTSIFLFEAPVEKSLFQVSLSGSRNDYLNTRVNNRIFRASLAWYCYHIEKVSAQNSENRFKQLYLPAQRSSNMISQMKAKSNPETREPMSPIDYFATRHLKPSGWQNEYTQEKHAEMVMSRAGVLTQTQSRA</sequence>
<name>A0A2P5B0E5_TREOI</name>
<keyword evidence="2" id="KW-1185">Reference proteome</keyword>
<accession>A0A2P5B0E5</accession>
<dbReference type="AlphaFoldDB" id="A0A2P5B0E5"/>
<evidence type="ECO:0000313" key="2">
    <source>
        <dbReference type="Proteomes" id="UP000237000"/>
    </source>
</evidence>
<organism evidence="1 2">
    <name type="scientific">Trema orientale</name>
    <name type="common">Charcoal tree</name>
    <name type="synonym">Celtis orientalis</name>
    <dbReference type="NCBI Taxonomy" id="63057"/>
    <lineage>
        <taxon>Eukaryota</taxon>
        <taxon>Viridiplantae</taxon>
        <taxon>Streptophyta</taxon>
        <taxon>Embryophyta</taxon>
        <taxon>Tracheophyta</taxon>
        <taxon>Spermatophyta</taxon>
        <taxon>Magnoliopsida</taxon>
        <taxon>eudicotyledons</taxon>
        <taxon>Gunneridae</taxon>
        <taxon>Pentapetalae</taxon>
        <taxon>rosids</taxon>
        <taxon>fabids</taxon>
        <taxon>Rosales</taxon>
        <taxon>Cannabaceae</taxon>
        <taxon>Trema</taxon>
    </lineage>
</organism>
<reference evidence="2" key="1">
    <citation type="submission" date="2016-06" db="EMBL/GenBank/DDBJ databases">
        <title>Parallel loss of symbiosis genes in relatives of nitrogen-fixing non-legume Parasponia.</title>
        <authorList>
            <person name="Van Velzen R."/>
            <person name="Holmer R."/>
            <person name="Bu F."/>
            <person name="Rutten L."/>
            <person name="Van Zeijl A."/>
            <person name="Liu W."/>
            <person name="Santuari L."/>
            <person name="Cao Q."/>
            <person name="Sharma T."/>
            <person name="Shen D."/>
            <person name="Roswanjaya Y."/>
            <person name="Wardhani T."/>
            <person name="Kalhor M.S."/>
            <person name="Jansen J."/>
            <person name="Van den Hoogen J."/>
            <person name="Gungor B."/>
            <person name="Hartog M."/>
            <person name="Hontelez J."/>
            <person name="Verver J."/>
            <person name="Yang W.-C."/>
            <person name="Schijlen E."/>
            <person name="Repin R."/>
            <person name="Schilthuizen M."/>
            <person name="Schranz E."/>
            <person name="Heidstra R."/>
            <person name="Miyata K."/>
            <person name="Fedorova E."/>
            <person name="Kohlen W."/>
            <person name="Bisseling T."/>
            <person name="Smit S."/>
            <person name="Geurts R."/>
        </authorList>
    </citation>
    <scope>NUCLEOTIDE SEQUENCE [LARGE SCALE GENOMIC DNA]</scope>
    <source>
        <strain evidence="2">cv. RG33-2</strain>
    </source>
</reference>
<dbReference type="EMBL" id="JXTC01000640">
    <property type="protein sequence ID" value="PON42255.1"/>
    <property type="molecule type" value="Genomic_DNA"/>
</dbReference>
<gene>
    <name evidence="1" type="ORF">TorRG33x02_336190</name>
</gene>
<dbReference type="Proteomes" id="UP000237000">
    <property type="component" value="Unassembled WGS sequence"/>
</dbReference>
<proteinExistence type="predicted"/>
<comment type="caution">
    <text evidence="1">The sequence shown here is derived from an EMBL/GenBank/DDBJ whole genome shotgun (WGS) entry which is preliminary data.</text>
</comment>
<evidence type="ECO:0000313" key="1">
    <source>
        <dbReference type="EMBL" id="PON42255.1"/>
    </source>
</evidence>
<protein>
    <submittedName>
        <fullName evidence="1">Uncharacterized protein</fullName>
    </submittedName>
</protein>